<accession>A0A1G5GQ07</accession>
<organism evidence="2 3">
    <name type="scientific">Microvirga guangxiensis</name>
    <dbReference type="NCBI Taxonomy" id="549386"/>
    <lineage>
        <taxon>Bacteria</taxon>
        <taxon>Pseudomonadati</taxon>
        <taxon>Pseudomonadota</taxon>
        <taxon>Alphaproteobacteria</taxon>
        <taxon>Hyphomicrobiales</taxon>
        <taxon>Methylobacteriaceae</taxon>
        <taxon>Microvirga</taxon>
    </lineage>
</organism>
<dbReference type="EMBL" id="FMVJ01000004">
    <property type="protein sequence ID" value="SCY53633.1"/>
    <property type="molecule type" value="Genomic_DNA"/>
</dbReference>
<feature type="chain" id="PRO_5011729197" evidence="1">
    <location>
        <begin position="23"/>
        <end position="107"/>
    </location>
</feature>
<dbReference type="STRING" id="549386.SAMN02927923_01598"/>
<dbReference type="RefSeq" id="WP_091133109.1">
    <property type="nucleotide sequence ID" value="NZ_FMVJ01000004.1"/>
</dbReference>
<reference evidence="2 3" key="1">
    <citation type="submission" date="2016-10" db="EMBL/GenBank/DDBJ databases">
        <authorList>
            <person name="de Groot N.N."/>
        </authorList>
    </citation>
    <scope>NUCLEOTIDE SEQUENCE [LARGE SCALE GENOMIC DNA]</scope>
    <source>
        <strain evidence="2 3">CGMCC 1.7666</strain>
    </source>
</reference>
<keyword evidence="3" id="KW-1185">Reference proteome</keyword>
<evidence type="ECO:0000313" key="3">
    <source>
        <dbReference type="Proteomes" id="UP000199569"/>
    </source>
</evidence>
<evidence type="ECO:0000256" key="1">
    <source>
        <dbReference type="SAM" id="SignalP"/>
    </source>
</evidence>
<name>A0A1G5GQ07_9HYPH</name>
<dbReference type="Proteomes" id="UP000199569">
    <property type="component" value="Unassembled WGS sequence"/>
</dbReference>
<proteinExistence type="predicted"/>
<gene>
    <name evidence="2" type="ORF">SAMN02927923_01598</name>
</gene>
<keyword evidence="1" id="KW-0732">Signal</keyword>
<dbReference type="OrthoDB" id="8020217at2"/>
<sequence length="107" mass="11837">MKLQMMGVALVAGLLAQEAAYAADMGRLSVTRTTRVTRMTPIVPERAIARLADQDLGYSVLHEPIGVVPQRGYRIHVTCTITERFRQTYCPTPAYVATCPDARIICQ</sequence>
<evidence type="ECO:0000313" key="2">
    <source>
        <dbReference type="EMBL" id="SCY53633.1"/>
    </source>
</evidence>
<dbReference type="AlphaFoldDB" id="A0A1G5GQ07"/>
<feature type="signal peptide" evidence="1">
    <location>
        <begin position="1"/>
        <end position="22"/>
    </location>
</feature>
<protein>
    <submittedName>
        <fullName evidence="2">Uncharacterized protein</fullName>
    </submittedName>
</protein>